<evidence type="ECO:0000313" key="3">
    <source>
        <dbReference type="Proteomes" id="UP001596523"/>
    </source>
</evidence>
<dbReference type="InterPro" id="IPR036527">
    <property type="entry name" value="SCP2_sterol-bd_dom_sf"/>
</dbReference>
<reference evidence="3" key="1">
    <citation type="journal article" date="2019" name="Int. J. Syst. Evol. Microbiol.">
        <title>The Global Catalogue of Microorganisms (GCM) 10K type strain sequencing project: providing services to taxonomists for standard genome sequencing and annotation.</title>
        <authorList>
            <consortium name="The Broad Institute Genomics Platform"/>
            <consortium name="The Broad Institute Genome Sequencing Center for Infectious Disease"/>
            <person name="Wu L."/>
            <person name="Ma J."/>
        </authorList>
    </citation>
    <scope>NUCLEOTIDE SEQUENCE [LARGE SCALE GENOMIC DNA]</scope>
    <source>
        <strain evidence="3">SYNS20</strain>
    </source>
</reference>
<accession>A0ABW2JQB3</accession>
<dbReference type="RefSeq" id="WP_381835741.1">
    <property type="nucleotide sequence ID" value="NZ_JBHTCF010000014.1"/>
</dbReference>
<keyword evidence="3" id="KW-1185">Reference proteome</keyword>
<dbReference type="EMBL" id="JBHTCF010000014">
    <property type="protein sequence ID" value="MFC7308074.1"/>
    <property type="molecule type" value="Genomic_DNA"/>
</dbReference>
<evidence type="ECO:0000313" key="2">
    <source>
        <dbReference type="EMBL" id="MFC7308074.1"/>
    </source>
</evidence>
<organism evidence="2 3">
    <name type="scientific">Streptomyces monticola</name>
    <dbReference type="NCBI Taxonomy" id="2666263"/>
    <lineage>
        <taxon>Bacteria</taxon>
        <taxon>Bacillati</taxon>
        <taxon>Actinomycetota</taxon>
        <taxon>Actinomycetes</taxon>
        <taxon>Kitasatosporales</taxon>
        <taxon>Streptomycetaceae</taxon>
        <taxon>Streptomyces</taxon>
    </lineage>
</organism>
<comment type="caution">
    <text evidence="2">The sequence shown here is derived from an EMBL/GenBank/DDBJ whole genome shotgun (WGS) entry which is preliminary data.</text>
</comment>
<proteinExistence type="predicted"/>
<dbReference type="Gene3D" id="3.30.1050.10">
    <property type="entry name" value="SCP2 sterol-binding domain"/>
    <property type="match status" value="1"/>
</dbReference>
<name>A0ABW2JQB3_9ACTN</name>
<feature type="domain" description="Alkyl sulfatase C-terminal" evidence="1">
    <location>
        <begin position="33"/>
        <end position="78"/>
    </location>
</feature>
<evidence type="ECO:0000259" key="1">
    <source>
        <dbReference type="Pfam" id="PF14864"/>
    </source>
</evidence>
<dbReference type="SUPFAM" id="SSF55718">
    <property type="entry name" value="SCP-like"/>
    <property type="match status" value="1"/>
</dbReference>
<dbReference type="Pfam" id="PF14864">
    <property type="entry name" value="Alkyl_sulf_C"/>
    <property type="match status" value="1"/>
</dbReference>
<sequence length="78" mass="8209">MTGGERAQADGPAWDDERDFADADRGFITRPDALLGRSTTLEAELAAGALHASGDLQALTFFGTLLDEPDTAFAIVTP</sequence>
<protein>
    <submittedName>
        <fullName evidence="2">Alkyl sulfatase C-terminal domain-containing protein</fullName>
    </submittedName>
</protein>
<dbReference type="InterPro" id="IPR029229">
    <property type="entry name" value="Alkyl_sulf_C"/>
</dbReference>
<gene>
    <name evidence="2" type="ORF">ACFQVC_28075</name>
</gene>
<dbReference type="Proteomes" id="UP001596523">
    <property type="component" value="Unassembled WGS sequence"/>
</dbReference>